<dbReference type="GO" id="GO:0006508">
    <property type="term" value="P:proteolysis"/>
    <property type="evidence" value="ECO:0007669"/>
    <property type="project" value="InterPro"/>
</dbReference>
<evidence type="ECO:0000256" key="1">
    <source>
        <dbReference type="ARBA" id="ARBA00009431"/>
    </source>
</evidence>
<dbReference type="GO" id="GO:0004185">
    <property type="term" value="F:serine-type carboxypeptidase activity"/>
    <property type="evidence" value="ECO:0007669"/>
    <property type="project" value="InterPro"/>
</dbReference>
<evidence type="ECO:0008006" key="4">
    <source>
        <dbReference type="Google" id="ProtNLM"/>
    </source>
</evidence>
<dbReference type="SUPFAM" id="SSF53474">
    <property type="entry name" value="alpha/beta-Hydrolases"/>
    <property type="match status" value="1"/>
</dbReference>
<dbReference type="PANTHER" id="PTHR11802">
    <property type="entry name" value="SERINE PROTEASE FAMILY S10 SERINE CARBOXYPEPTIDASE"/>
    <property type="match status" value="1"/>
</dbReference>
<evidence type="ECO:0000313" key="3">
    <source>
        <dbReference type="Proteomes" id="UP000467840"/>
    </source>
</evidence>
<comment type="caution">
    <text evidence="2">The sequence shown here is derived from an EMBL/GenBank/DDBJ whole genome shotgun (WGS) entry which is preliminary data.</text>
</comment>
<protein>
    <recommendedName>
        <fullName evidence="4">Carboxypeptidase</fullName>
    </recommendedName>
</protein>
<dbReference type="GO" id="GO:0005773">
    <property type="term" value="C:vacuole"/>
    <property type="evidence" value="ECO:0007669"/>
    <property type="project" value="TreeGrafter"/>
</dbReference>
<comment type="similarity">
    <text evidence="1">Belongs to the peptidase S10 family.</text>
</comment>
<organism evidence="2 3">
    <name type="scientific">Hevea brasiliensis</name>
    <name type="common">Para rubber tree</name>
    <name type="synonym">Siphonia brasiliensis</name>
    <dbReference type="NCBI Taxonomy" id="3981"/>
    <lineage>
        <taxon>Eukaryota</taxon>
        <taxon>Viridiplantae</taxon>
        <taxon>Streptophyta</taxon>
        <taxon>Embryophyta</taxon>
        <taxon>Tracheophyta</taxon>
        <taxon>Spermatophyta</taxon>
        <taxon>Magnoliopsida</taxon>
        <taxon>eudicotyledons</taxon>
        <taxon>Gunneridae</taxon>
        <taxon>Pentapetalae</taxon>
        <taxon>rosids</taxon>
        <taxon>fabids</taxon>
        <taxon>Malpighiales</taxon>
        <taxon>Euphorbiaceae</taxon>
        <taxon>Crotonoideae</taxon>
        <taxon>Micrandreae</taxon>
        <taxon>Hevea</taxon>
    </lineage>
</organism>
<reference evidence="2 3" key="1">
    <citation type="journal article" date="2020" name="Mol. Plant">
        <title>The Chromosome-Based Rubber Tree Genome Provides New Insights into Spurge Genome Evolution and Rubber Biosynthesis.</title>
        <authorList>
            <person name="Liu J."/>
            <person name="Shi C."/>
            <person name="Shi C.C."/>
            <person name="Li W."/>
            <person name="Zhang Q.J."/>
            <person name="Zhang Y."/>
            <person name="Li K."/>
            <person name="Lu H.F."/>
            <person name="Shi C."/>
            <person name="Zhu S.T."/>
            <person name="Xiao Z.Y."/>
            <person name="Nan H."/>
            <person name="Yue Y."/>
            <person name="Zhu X.G."/>
            <person name="Wu Y."/>
            <person name="Hong X.N."/>
            <person name="Fan G.Y."/>
            <person name="Tong Y."/>
            <person name="Zhang D."/>
            <person name="Mao C.L."/>
            <person name="Liu Y.L."/>
            <person name="Hao S.J."/>
            <person name="Liu W.Q."/>
            <person name="Lv M.Q."/>
            <person name="Zhang H.B."/>
            <person name="Liu Y."/>
            <person name="Hu-Tang G.R."/>
            <person name="Wang J.P."/>
            <person name="Wang J.H."/>
            <person name="Sun Y.H."/>
            <person name="Ni S.B."/>
            <person name="Chen W.B."/>
            <person name="Zhang X.C."/>
            <person name="Jiao Y.N."/>
            <person name="Eichler E.E."/>
            <person name="Li G.H."/>
            <person name="Liu X."/>
            <person name="Gao L.Z."/>
        </authorList>
    </citation>
    <scope>NUCLEOTIDE SEQUENCE [LARGE SCALE GENOMIC DNA]</scope>
    <source>
        <strain evidence="3">cv. GT1</strain>
        <tissue evidence="2">Leaf</tissue>
    </source>
</reference>
<dbReference type="PRINTS" id="PR00724">
    <property type="entry name" value="CRBOXYPTASEC"/>
</dbReference>
<gene>
    <name evidence="2" type="ORF">GH714_035257</name>
</gene>
<dbReference type="AlphaFoldDB" id="A0A6A6M5K5"/>
<dbReference type="Proteomes" id="UP000467840">
    <property type="component" value="Chromosome 9"/>
</dbReference>
<dbReference type="EMBL" id="JAAGAX010000008">
    <property type="protein sequence ID" value="KAF2308107.1"/>
    <property type="molecule type" value="Genomic_DNA"/>
</dbReference>
<keyword evidence="3" id="KW-1185">Reference proteome</keyword>
<dbReference type="Gene3D" id="3.40.50.1820">
    <property type="entry name" value="alpha/beta hydrolase"/>
    <property type="match status" value="1"/>
</dbReference>
<dbReference type="PANTHER" id="PTHR11802:SF421">
    <property type="entry name" value="CARBOXYPEPTIDASE"/>
    <property type="match status" value="1"/>
</dbReference>
<sequence>MLYLGSPAGVCFSYSANKSFYDSANDTITAQDNLIFLQQWFVKFPEYKNRDFFIPGESYTGQYVPQLAKLIVESGLNFSLKGIAIGNPLLVYNTDLNSEGDFTGLTASYQMLLMNLSVQKLERILIFVYKEDLCLLEQERCARSSSCPACWNQQLELLQPVINNSHPLDLNFALNHEIVRSESSDIKYVYCGVVNYDGQNLEIPTIDVVGSLVSLGIRVLVYSRDQDSVIPFLGTRILVSTATYRPCLKINRLVDGHKYMDRS</sequence>
<dbReference type="InterPro" id="IPR001563">
    <property type="entry name" value="Peptidase_S10"/>
</dbReference>
<accession>A0A6A6M5K5</accession>
<proteinExistence type="inferred from homology"/>
<evidence type="ECO:0000313" key="2">
    <source>
        <dbReference type="EMBL" id="KAF2308107.1"/>
    </source>
</evidence>
<dbReference type="Pfam" id="PF00450">
    <property type="entry name" value="Peptidase_S10"/>
    <property type="match status" value="1"/>
</dbReference>
<name>A0A6A6M5K5_HEVBR</name>
<dbReference type="InterPro" id="IPR029058">
    <property type="entry name" value="AB_hydrolase_fold"/>
</dbReference>